<keyword evidence="3" id="KW-0482">Metalloprotease</keyword>
<dbReference type="Proteomes" id="UP000048984">
    <property type="component" value="Unassembled WGS sequence"/>
</dbReference>
<comment type="cofactor">
    <cofactor evidence="1">
        <name>Zn(2+)</name>
        <dbReference type="ChEBI" id="CHEBI:29105"/>
    </cofactor>
</comment>
<dbReference type="Pfam" id="PF05193">
    <property type="entry name" value="Peptidase_M16_C"/>
    <property type="match status" value="1"/>
</dbReference>
<dbReference type="EMBL" id="LJYW01000001">
    <property type="protein sequence ID" value="KPL54243.1"/>
    <property type="molecule type" value="Genomic_DNA"/>
</dbReference>
<gene>
    <name evidence="7" type="ORF">ABB55_20160</name>
</gene>
<dbReference type="InterPro" id="IPR011765">
    <property type="entry name" value="Pept_M16_N"/>
</dbReference>
<dbReference type="Pfam" id="PF00675">
    <property type="entry name" value="Peptidase_M16"/>
    <property type="match status" value="1"/>
</dbReference>
<evidence type="ECO:0000313" key="7">
    <source>
        <dbReference type="EMBL" id="KPL54243.1"/>
    </source>
</evidence>
<dbReference type="InterPro" id="IPR001431">
    <property type="entry name" value="Pept_M16_Zn_BS"/>
</dbReference>
<comment type="similarity">
    <text evidence="2 4">Belongs to the peptidase M16 family.</text>
</comment>
<keyword evidence="8" id="KW-1185">Reference proteome</keyword>
<dbReference type="GO" id="GO:0004222">
    <property type="term" value="F:metalloendopeptidase activity"/>
    <property type="evidence" value="ECO:0007669"/>
    <property type="project" value="InterPro"/>
</dbReference>
<comment type="caution">
    <text evidence="7">The sequence shown here is derived from an EMBL/GenBank/DDBJ whole genome shotgun (WGS) entry which is preliminary data.</text>
</comment>
<keyword evidence="3" id="KW-0645">Protease</keyword>
<protein>
    <submittedName>
        <fullName evidence="7">Peptidase M16</fullName>
    </submittedName>
</protein>
<sequence>MAVEVSRLPNGLAVVTETMPHLESATVGVWVGAGARSERPEEHGISHLLEHMAFKGTRRRNARQIAEEIEAVGGEINAATSVETTAYYARILKGDLPLAVDILSDILTESVFDPGELEREQHVILQEIGAAYDMPEDHVFDQLQQSAFPGQPIGRPILGTPETVKGFTPEALAGYLGGHYRGPVMVLAAAGGIEHDDVLRLAEERFGGIGNGAAPAIETATYHGGSWREERDLHEVQITLGFEGRHYTSPDHYAAQVLAATLGGGMSSRLFQEVREKRGLCYSISAFHWGYADTGLFGVHAATGEGDVDELVPLMLGEIERISGDLAADEVARAKAQMRAGLLMSLESPTSRASSLSRQMLIHGRPLTAREIIARIDEVGVEQVRRLAADIFAGSPPTVAVIGPPDVSVDPDLVARRMGSPRKAA</sequence>
<dbReference type="SUPFAM" id="SSF63411">
    <property type="entry name" value="LuxS/MPP-like metallohydrolase"/>
    <property type="match status" value="2"/>
</dbReference>
<accession>A0A0P6VR01</accession>
<evidence type="ECO:0000256" key="3">
    <source>
        <dbReference type="ARBA" id="ARBA00023049"/>
    </source>
</evidence>
<reference evidence="7 8" key="2">
    <citation type="submission" date="2015-10" db="EMBL/GenBank/DDBJ databases">
        <title>Draft Genome Sequence of Prosthecomicrobium hirschii ATCC 27832.</title>
        <authorList>
            <person name="Daniel J."/>
            <person name="Givan S.A."/>
            <person name="Brun Y.V."/>
            <person name="Brown P.J."/>
        </authorList>
    </citation>
    <scope>NUCLEOTIDE SEQUENCE [LARGE SCALE GENOMIC DNA]</scope>
    <source>
        <strain evidence="7 8">16</strain>
    </source>
</reference>
<dbReference type="PANTHER" id="PTHR11851:SF49">
    <property type="entry name" value="MITOCHONDRIAL-PROCESSING PEPTIDASE SUBUNIT ALPHA"/>
    <property type="match status" value="1"/>
</dbReference>
<reference evidence="7 8" key="1">
    <citation type="submission" date="2015-09" db="EMBL/GenBank/DDBJ databases">
        <authorList>
            <person name="Jackson K.R."/>
            <person name="Lunt B.L."/>
            <person name="Fisher J.N.B."/>
            <person name="Gardner A.V."/>
            <person name="Bailey M.E."/>
            <person name="Deus L.M."/>
            <person name="Earl A.S."/>
            <person name="Gibby P.D."/>
            <person name="Hartmann K.A."/>
            <person name="Liu J.E."/>
            <person name="Manci A.M."/>
            <person name="Nielsen D.A."/>
            <person name="Solomon M.B."/>
            <person name="Breakwell D.P."/>
            <person name="Burnett S.H."/>
            <person name="Grose J.H."/>
        </authorList>
    </citation>
    <scope>NUCLEOTIDE SEQUENCE [LARGE SCALE GENOMIC DNA]</scope>
    <source>
        <strain evidence="7 8">16</strain>
    </source>
</reference>
<dbReference type="Gene3D" id="3.30.830.10">
    <property type="entry name" value="Metalloenzyme, LuxS/M16 peptidase-like"/>
    <property type="match status" value="2"/>
</dbReference>
<feature type="domain" description="Peptidase M16 C-terminal" evidence="6">
    <location>
        <begin position="167"/>
        <end position="338"/>
    </location>
</feature>
<evidence type="ECO:0000259" key="5">
    <source>
        <dbReference type="Pfam" id="PF00675"/>
    </source>
</evidence>
<keyword evidence="3" id="KW-0378">Hydrolase</keyword>
<dbReference type="GO" id="GO:0006508">
    <property type="term" value="P:proteolysis"/>
    <property type="evidence" value="ECO:0007669"/>
    <property type="project" value="InterPro"/>
</dbReference>
<dbReference type="PROSITE" id="PS00143">
    <property type="entry name" value="INSULINASE"/>
    <property type="match status" value="1"/>
</dbReference>
<proteinExistence type="inferred from homology"/>
<dbReference type="AlphaFoldDB" id="A0A0P6VR01"/>
<dbReference type="InterPro" id="IPR011249">
    <property type="entry name" value="Metalloenz_LuxS/M16"/>
</dbReference>
<evidence type="ECO:0000256" key="4">
    <source>
        <dbReference type="RuleBase" id="RU004447"/>
    </source>
</evidence>
<dbReference type="InterPro" id="IPR007863">
    <property type="entry name" value="Peptidase_M16_C"/>
</dbReference>
<dbReference type="FunFam" id="3.30.830.10:FF:000008">
    <property type="entry name" value="Mitochondrial-processing peptidase subunit beta"/>
    <property type="match status" value="1"/>
</dbReference>
<name>A0A0P6VR01_9HYPH</name>
<feature type="domain" description="Peptidase M16 N-terminal" evidence="5">
    <location>
        <begin position="14"/>
        <end position="160"/>
    </location>
</feature>
<organism evidence="7 8">
    <name type="scientific">Prosthecodimorpha hirschii</name>
    <dbReference type="NCBI Taxonomy" id="665126"/>
    <lineage>
        <taxon>Bacteria</taxon>
        <taxon>Pseudomonadati</taxon>
        <taxon>Pseudomonadota</taxon>
        <taxon>Alphaproteobacteria</taxon>
        <taxon>Hyphomicrobiales</taxon>
        <taxon>Ancalomicrobiaceae</taxon>
        <taxon>Prosthecodimorpha</taxon>
    </lineage>
</organism>
<evidence type="ECO:0000313" key="8">
    <source>
        <dbReference type="Proteomes" id="UP000048984"/>
    </source>
</evidence>
<evidence type="ECO:0000256" key="1">
    <source>
        <dbReference type="ARBA" id="ARBA00001947"/>
    </source>
</evidence>
<evidence type="ECO:0000259" key="6">
    <source>
        <dbReference type="Pfam" id="PF05193"/>
    </source>
</evidence>
<dbReference type="PANTHER" id="PTHR11851">
    <property type="entry name" value="METALLOPROTEASE"/>
    <property type="match status" value="1"/>
</dbReference>
<dbReference type="STRING" id="665126.ABB55_20160"/>
<dbReference type="InterPro" id="IPR050361">
    <property type="entry name" value="MPP/UQCRC_Complex"/>
</dbReference>
<dbReference type="GO" id="GO:0046872">
    <property type="term" value="F:metal ion binding"/>
    <property type="evidence" value="ECO:0007669"/>
    <property type="project" value="InterPro"/>
</dbReference>
<evidence type="ECO:0000256" key="2">
    <source>
        <dbReference type="ARBA" id="ARBA00007261"/>
    </source>
</evidence>